<dbReference type="InterPro" id="IPR013610">
    <property type="entry name" value="ArdC_N"/>
</dbReference>
<dbReference type="AlphaFoldDB" id="A0A699XHU4"/>
<accession>A0A699XHU4</accession>
<evidence type="ECO:0000259" key="1">
    <source>
        <dbReference type="Pfam" id="PF08401"/>
    </source>
</evidence>
<dbReference type="Pfam" id="PF08401">
    <property type="entry name" value="ArdcN"/>
    <property type="match status" value="1"/>
</dbReference>
<dbReference type="GO" id="GO:0003697">
    <property type="term" value="F:single-stranded DNA binding"/>
    <property type="evidence" value="ECO:0007669"/>
    <property type="project" value="InterPro"/>
</dbReference>
<evidence type="ECO:0000313" key="2">
    <source>
        <dbReference type="EMBL" id="GFD57426.1"/>
    </source>
</evidence>
<dbReference type="EMBL" id="BKCJ011840931">
    <property type="protein sequence ID" value="GFD57426.1"/>
    <property type="molecule type" value="Genomic_DNA"/>
</dbReference>
<organism evidence="2">
    <name type="scientific">Tanacetum cinerariifolium</name>
    <name type="common">Dalmatian daisy</name>
    <name type="synonym">Chrysanthemum cinerariifolium</name>
    <dbReference type="NCBI Taxonomy" id="118510"/>
    <lineage>
        <taxon>Eukaryota</taxon>
        <taxon>Viridiplantae</taxon>
        <taxon>Streptophyta</taxon>
        <taxon>Embryophyta</taxon>
        <taxon>Tracheophyta</taxon>
        <taxon>Spermatophyta</taxon>
        <taxon>Magnoliopsida</taxon>
        <taxon>eudicotyledons</taxon>
        <taxon>Gunneridae</taxon>
        <taxon>Pentapetalae</taxon>
        <taxon>asterids</taxon>
        <taxon>campanulids</taxon>
        <taxon>Asterales</taxon>
        <taxon>Asteraceae</taxon>
        <taxon>Asteroideae</taxon>
        <taxon>Anthemideae</taxon>
        <taxon>Anthemidinae</taxon>
        <taxon>Tanacetum</taxon>
    </lineage>
</organism>
<feature type="domain" description="N-terminal" evidence="1">
    <location>
        <begin position="1"/>
        <end position="42"/>
    </location>
</feature>
<proteinExistence type="predicted"/>
<feature type="non-terminal residue" evidence="2">
    <location>
        <position position="70"/>
    </location>
</feature>
<gene>
    <name evidence="2" type="ORF">Tci_929395</name>
</gene>
<comment type="caution">
    <text evidence="2">The sequence shown here is derived from an EMBL/GenBank/DDBJ whole genome shotgun (WGS) entry which is preliminary data.</text>
</comment>
<sequence>ELGGQVRRGEKGMPVVFFTVTKKEDGKGEEKKKAFLKYSTVFNVAQIDGVAWSFPELPSREHTPEQAAEQ</sequence>
<reference evidence="2" key="1">
    <citation type="journal article" date="2019" name="Sci. Rep.">
        <title>Draft genome of Tanacetum cinerariifolium, the natural source of mosquito coil.</title>
        <authorList>
            <person name="Yamashiro T."/>
            <person name="Shiraishi A."/>
            <person name="Satake H."/>
            <person name="Nakayama K."/>
        </authorList>
    </citation>
    <scope>NUCLEOTIDE SEQUENCE</scope>
</reference>
<name>A0A699XHU4_TANCI</name>
<feature type="non-terminal residue" evidence="2">
    <location>
        <position position="1"/>
    </location>
</feature>
<protein>
    <recommendedName>
        <fullName evidence="1">N-terminal domain-containing protein</fullName>
    </recommendedName>
</protein>